<protein>
    <recommendedName>
        <fullName evidence="2">Cyclin N-terminal domain-containing protein</fullName>
    </recommendedName>
</protein>
<feature type="region of interest" description="Disordered" evidence="1">
    <location>
        <begin position="487"/>
        <end position="568"/>
    </location>
</feature>
<dbReference type="Gene3D" id="1.10.472.10">
    <property type="entry name" value="Cyclin-like"/>
    <property type="match status" value="1"/>
</dbReference>
<feature type="compositionally biased region" description="Low complexity" evidence="1">
    <location>
        <begin position="520"/>
        <end position="551"/>
    </location>
</feature>
<dbReference type="GO" id="GO:0019901">
    <property type="term" value="F:protein kinase binding"/>
    <property type="evidence" value="ECO:0007669"/>
    <property type="project" value="InterPro"/>
</dbReference>
<dbReference type="SUPFAM" id="SSF47954">
    <property type="entry name" value="Cyclin-like"/>
    <property type="match status" value="1"/>
</dbReference>
<dbReference type="PANTHER" id="PTHR15615:SF108">
    <property type="entry name" value="PROTEIN CNPPD1"/>
    <property type="match status" value="1"/>
</dbReference>
<feature type="region of interest" description="Disordered" evidence="1">
    <location>
        <begin position="66"/>
        <end position="89"/>
    </location>
</feature>
<accession>A0A177TWR6</accession>
<dbReference type="InterPro" id="IPR006671">
    <property type="entry name" value="Cyclin_N"/>
</dbReference>
<comment type="caution">
    <text evidence="3">The sequence shown here is derived from an EMBL/GenBank/DDBJ whole genome shotgun (WGS) entry which is preliminary data.</text>
</comment>
<feature type="domain" description="Cyclin N-terminal" evidence="2">
    <location>
        <begin position="137"/>
        <end position="231"/>
    </location>
</feature>
<name>A0A177TWR6_9BASI</name>
<dbReference type="GO" id="GO:0016538">
    <property type="term" value="F:cyclin-dependent protein serine/threonine kinase regulator activity"/>
    <property type="evidence" value="ECO:0007669"/>
    <property type="project" value="TreeGrafter"/>
</dbReference>
<dbReference type="Pfam" id="PF00134">
    <property type="entry name" value="Cyclin_N"/>
    <property type="match status" value="1"/>
</dbReference>
<dbReference type="EMBL" id="LWDF02000007">
    <property type="protein sequence ID" value="KAE8260624.1"/>
    <property type="molecule type" value="Genomic_DNA"/>
</dbReference>
<dbReference type="AlphaFoldDB" id="A0A177TWR6"/>
<gene>
    <name evidence="3" type="ORF">A4X13_0g219</name>
</gene>
<keyword evidence="4" id="KW-1185">Reference proteome</keyword>
<reference evidence="3" key="2">
    <citation type="journal article" date="2019" name="IMA Fungus">
        <title>Genome sequencing and comparison of five Tilletia species to identify candidate genes for the detection of regulated species infecting wheat.</title>
        <authorList>
            <person name="Nguyen H.D.T."/>
            <person name="Sultana T."/>
            <person name="Kesanakurti P."/>
            <person name="Hambleton S."/>
        </authorList>
    </citation>
    <scope>NUCLEOTIDE SEQUENCE</scope>
    <source>
        <strain evidence="3">DAOMC 236416</strain>
    </source>
</reference>
<evidence type="ECO:0000313" key="4">
    <source>
        <dbReference type="Proteomes" id="UP000077521"/>
    </source>
</evidence>
<evidence type="ECO:0000313" key="3">
    <source>
        <dbReference type="EMBL" id="KAE8260624.1"/>
    </source>
</evidence>
<proteinExistence type="predicted"/>
<dbReference type="InterPro" id="IPR036915">
    <property type="entry name" value="Cyclin-like_sf"/>
</dbReference>
<dbReference type="InterPro" id="IPR013922">
    <property type="entry name" value="Cyclin_PHO80-like"/>
</dbReference>
<dbReference type="CDD" id="cd20557">
    <property type="entry name" value="CYCLIN_ScPCL1-like"/>
    <property type="match status" value="1"/>
</dbReference>
<feature type="compositionally biased region" description="Polar residues" evidence="1">
    <location>
        <begin position="552"/>
        <end position="566"/>
    </location>
</feature>
<sequence length="653" mass="70448">MATAAVAQWQHPDFHHPHGQHHYDVQQQDTAEQSAAASAAAAAAAAASAAAAAAAAMQTTREQIIAQPISQPSNEVVDETGKSVKPANPSEFDPFYGRRVISELCERVIASLFECSLDSTAASMGVKGCDQRPTHRLSEFIAYALYRTRLPIQVTYQALYLLKRLKSRYPGARGSSGHRLFISALMLASKSTCDDTYSNKSWTIVGQGLFTLREVNQMERELFSYLGYRVNVDCEVLQYFIEGLETGVFQTTADLLGYELPAPSGTEEVNSTESNVEQEATTAPIEACDISQQSQVVEGQALTVDYVVNDAQPEQEFAFEQAAPEVVTSRPASPKAVECSAPAEAHAFTSSPEEAMESTTAPQRSNSTYVPRSRSTYSLQQMQRASIAGYPAANMGYAPIGAAMATSYSASGLPASYMPTNSAPATCATPLRSITGQSFEGRPNSAHSHSHFRILHSARDRCRPYTMPPPPNAHLHPHPYAHSFYSVDHSEQRQISPPSQMGAGLSQYYPTGYMSSAPNSRSPSGRSIASSISSSCSSSSSSDCSTSTSPSLYESRSQSSGFTTPEMTDMELSYSPFTECDKTAAQHGFSQDHSPTSEQCFAKAGNDHSFATAGPNGMPYDYLRSHPAFASLQQKQNAAAQWQPPAVCYPTGQ</sequence>
<feature type="compositionally biased region" description="Polar residues" evidence="1">
    <location>
        <begin position="348"/>
        <end position="375"/>
    </location>
</feature>
<evidence type="ECO:0000259" key="2">
    <source>
        <dbReference type="Pfam" id="PF00134"/>
    </source>
</evidence>
<dbReference type="PANTHER" id="PTHR15615">
    <property type="match status" value="1"/>
</dbReference>
<dbReference type="GO" id="GO:0005634">
    <property type="term" value="C:nucleus"/>
    <property type="evidence" value="ECO:0007669"/>
    <property type="project" value="TreeGrafter"/>
</dbReference>
<feature type="compositionally biased region" description="Basic and acidic residues" evidence="1">
    <location>
        <begin position="12"/>
        <end position="24"/>
    </location>
</feature>
<feature type="region of interest" description="Disordered" evidence="1">
    <location>
        <begin position="343"/>
        <end position="375"/>
    </location>
</feature>
<reference evidence="3" key="1">
    <citation type="submission" date="2016-04" db="EMBL/GenBank/DDBJ databases">
        <authorList>
            <person name="Nguyen H.D."/>
            <person name="Samba Siva P."/>
            <person name="Cullis J."/>
            <person name="Levesque C.A."/>
            <person name="Hambleton S."/>
        </authorList>
    </citation>
    <scope>NUCLEOTIDE SEQUENCE</scope>
    <source>
        <strain evidence="3">DAOMC 236416</strain>
    </source>
</reference>
<organism evidence="3 4">
    <name type="scientific">Tilletia indica</name>
    <dbReference type="NCBI Taxonomy" id="43049"/>
    <lineage>
        <taxon>Eukaryota</taxon>
        <taxon>Fungi</taxon>
        <taxon>Dikarya</taxon>
        <taxon>Basidiomycota</taxon>
        <taxon>Ustilaginomycotina</taxon>
        <taxon>Exobasidiomycetes</taxon>
        <taxon>Tilletiales</taxon>
        <taxon>Tilletiaceae</taxon>
        <taxon>Tilletia</taxon>
    </lineage>
</organism>
<feature type="region of interest" description="Disordered" evidence="1">
    <location>
        <begin position="1"/>
        <end position="30"/>
    </location>
</feature>
<dbReference type="Proteomes" id="UP000077521">
    <property type="component" value="Unassembled WGS sequence"/>
</dbReference>
<evidence type="ECO:0000256" key="1">
    <source>
        <dbReference type="SAM" id="MobiDB-lite"/>
    </source>
</evidence>
<dbReference type="GO" id="GO:0000307">
    <property type="term" value="C:cyclin-dependent protein kinase holoenzyme complex"/>
    <property type="evidence" value="ECO:0007669"/>
    <property type="project" value="TreeGrafter"/>
</dbReference>